<dbReference type="InterPro" id="IPR036640">
    <property type="entry name" value="ABC1_TM_sf"/>
</dbReference>
<feature type="transmembrane region" description="Helical" evidence="10">
    <location>
        <begin position="158"/>
        <end position="177"/>
    </location>
</feature>
<dbReference type="PROSITE" id="PS00211">
    <property type="entry name" value="ABC_TRANSPORTER_1"/>
    <property type="match status" value="1"/>
</dbReference>
<dbReference type="RefSeq" id="WP_035341417.1">
    <property type="nucleotide sequence ID" value="NZ_BAUU01000005.1"/>
</dbReference>
<dbReference type="CDD" id="cd03228">
    <property type="entry name" value="ABCC_MRP_Like"/>
    <property type="match status" value="1"/>
</dbReference>
<dbReference type="PANTHER" id="PTHR24221:SF654">
    <property type="entry name" value="ATP-BINDING CASSETTE SUB-FAMILY B MEMBER 6"/>
    <property type="match status" value="1"/>
</dbReference>
<gene>
    <name evidence="13" type="ORF">JCM9152_978</name>
</gene>
<evidence type="ECO:0000259" key="11">
    <source>
        <dbReference type="PROSITE" id="PS50893"/>
    </source>
</evidence>
<evidence type="ECO:0000256" key="7">
    <source>
        <dbReference type="ARBA" id="ARBA00022840"/>
    </source>
</evidence>
<dbReference type="InterPro" id="IPR039421">
    <property type="entry name" value="Type_1_exporter"/>
</dbReference>
<dbReference type="PROSITE" id="PS50893">
    <property type="entry name" value="ABC_TRANSPORTER_2"/>
    <property type="match status" value="1"/>
</dbReference>
<dbReference type="Gene3D" id="3.40.50.300">
    <property type="entry name" value="P-loop containing nucleotide triphosphate hydrolases"/>
    <property type="match status" value="1"/>
</dbReference>
<dbReference type="InterPro" id="IPR003439">
    <property type="entry name" value="ABC_transporter-like_ATP-bd"/>
</dbReference>
<dbReference type="Proteomes" id="UP000018895">
    <property type="component" value="Unassembled WGS sequence"/>
</dbReference>
<evidence type="ECO:0000313" key="13">
    <source>
        <dbReference type="EMBL" id="GAE29611.1"/>
    </source>
</evidence>
<dbReference type="Pfam" id="PF00005">
    <property type="entry name" value="ABC_tran"/>
    <property type="match status" value="1"/>
</dbReference>
<keyword evidence="5" id="KW-0547">Nucleotide-binding</keyword>
<dbReference type="PROSITE" id="PS50929">
    <property type="entry name" value="ABC_TM1F"/>
    <property type="match status" value="1"/>
</dbReference>
<evidence type="ECO:0000256" key="8">
    <source>
        <dbReference type="ARBA" id="ARBA00022989"/>
    </source>
</evidence>
<keyword evidence="2" id="KW-0813">Transport</keyword>
<feature type="domain" description="ABC transmembrane type-1" evidence="12">
    <location>
        <begin position="20"/>
        <end position="300"/>
    </location>
</feature>
<dbReference type="GO" id="GO:0005524">
    <property type="term" value="F:ATP binding"/>
    <property type="evidence" value="ECO:0007669"/>
    <property type="project" value="UniProtKB-KW"/>
</dbReference>
<feature type="transmembrane region" description="Helical" evidence="10">
    <location>
        <begin position="233"/>
        <end position="257"/>
    </location>
</feature>
<comment type="subcellular location">
    <subcellularLocation>
        <location evidence="1">Cell membrane</location>
        <topology evidence="1">Multi-pass membrane protein</topology>
    </subcellularLocation>
</comment>
<dbReference type="GO" id="GO:0140359">
    <property type="term" value="F:ABC-type transporter activity"/>
    <property type="evidence" value="ECO:0007669"/>
    <property type="project" value="InterPro"/>
</dbReference>
<keyword evidence="8 10" id="KW-1133">Transmembrane helix</keyword>
<dbReference type="SUPFAM" id="SSF52540">
    <property type="entry name" value="P-loop containing nucleoside triphosphate hydrolases"/>
    <property type="match status" value="1"/>
</dbReference>
<dbReference type="InterPro" id="IPR003593">
    <property type="entry name" value="AAA+_ATPase"/>
</dbReference>
<keyword evidence="7 13" id="KW-0067">ATP-binding</keyword>
<evidence type="ECO:0000256" key="3">
    <source>
        <dbReference type="ARBA" id="ARBA00022475"/>
    </source>
</evidence>
<dbReference type="SUPFAM" id="SSF90123">
    <property type="entry name" value="ABC transporter transmembrane region"/>
    <property type="match status" value="1"/>
</dbReference>
<organism evidence="13 14">
    <name type="scientific">Halalkalibacter hemicellulosilyticusJCM 9152</name>
    <dbReference type="NCBI Taxonomy" id="1236971"/>
    <lineage>
        <taxon>Bacteria</taxon>
        <taxon>Bacillati</taxon>
        <taxon>Bacillota</taxon>
        <taxon>Bacilli</taxon>
        <taxon>Bacillales</taxon>
        <taxon>Bacillaceae</taxon>
        <taxon>Halalkalibacter</taxon>
    </lineage>
</organism>
<dbReference type="Pfam" id="PF00664">
    <property type="entry name" value="ABC_membrane"/>
    <property type="match status" value="1"/>
</dbReference>
<feature type="domain" description="ABC transporter" evidence="11">
    <location>
        <begin position="333"/>
        <end position="566"/>
    </location>
</feature>
<dbReference type="GO" id="GO:0016887">
    <property type="term" value="F:ATP hydrolysis activity"/>
    <property type="evidence" value="ECO:0007669"/>
    <property type="project" value="InterPro"/>
</dbReference>
<dbReference type="InterPro" id="IPR014216">
    <property type="entry name" value="ABC_transptr_CydD"/>
</dbReference>
<evidence type="ECO:0000256" key="9">
    <source>
        <dbReference type="ARBA" id="ARBA00023136"/>
    </source>
</evidence>
<dbReference type="NCBIfam" id="TIGR02857">
    <property type="entry name" value="CydD"/>
    <property type="match status" value="1"/>
</dbReference>
<keyword evidence="3" id="KW-1003">Cell membrane</keyword>
<feature type="transmembrane region" description="Helical" evidence="10">
    <location>
        <begin position="52"/>
        <end position="73"/>
    </location>
</feature>
<keyword evidence="14" id="KW-1185">Reference proteome</keyword>
<evidence type="ECO:0000313" key="14">
    <source>
        <dbReference type="Proteomes" id="UP000018895"/>
    </source>
</evidence>
<dbReference type="InterPro" id="IPR017871">
    <property type="entry name" value="ABC_transporter-like_CS"/>
</dbReference>
<keyword evidence="6" id="KW-0378">Hydrolase</keyword>
<evidence type="ECO:0000256" key="10">
    <source>
        <dbReference type="SAM" id="Phobius"/>
    </source>
</evidence>
<dbReference type="CDD" id="cd18584">
    <property type="entry name" value="ABC_6TM_AarD_CydD"/>
    <property type="match status" value="1"/>
</dbReference>
<feature type="transmembrane region" description="Helical" evidence="10">
    <location>
        <begin position="16"/>
        <end position="40"/>
    </location>
</feature>
<reference evidence="13" key="1">
    <citation type="journal article" date="2014" name="Genome Announc.">
        <title>Draft Genome Sequences of Three Alkaliphilic Bacillus Strains, Bacillus wakoensis JCM 9140T, Bacillus akibai JCM 9157T, and Bacillus hemicellulosilyticus JCM 9152T.</title>
        <authorList>
            <person name="Yuki M."/>
            <person name="Oshima K."/>
            <person name="Suda W."/>
            <person name="Oshida Y."/>
            <person name="Kitamura K."/>
            <person name="Iida T."/>
            <person name="Hattori M."/>
            <person name="Ohkuma M."/>
        </authorList>
    </citation>
    <scope>NUCLEOTIDE SEQUENCE [LARGE SCALE GENOMIC DNA]</scope>
    <source>
        <strain evidence="13">JCM 9152</strain>
    </source>
</reference>
<dbReference type="OrthoDB" id="9806127at2"/>
<keyword evidence="6" id="KW-0645">Protease</keyword>
<keyword evidence="9 10" id="KW-0472">Membrane</keyword>
<accession>W4QC24</accession>
<keyword evidence="4 10" id="KW-0812">Transmembrane</keyword>
<dbReference type="PANTHER" id="PTHR24221">
    <property type="entry name" value="ATP-BINDING CASSETTE SUB-FAMILY B"/>
    <property type="match status" value="1"/>
</dbReference>
<dbReference type="AlphaFoldDB" id="W4QC24"/>
<evidence type="ECO:0000256" key="1">
    <source>
        <dbReference type="ARBA" id="ARBA00004651"/>
    </source>
</evidence>
<dbReference type="EMBL" id="BAUU01000005">
    <property type="protein sequence ID" value="GAE29611.1"/>
    <property type="molecule type" value="Genomic_DNA"/>
</dbReference>
<comment type="caution">
    <text evidence="13">The sequence shown here is derived from an EMBL/GenBank/DDBJ whole genome shotgun (WGS) entry which is preliminary data.</text>
</comment>
<dbReference type="Gene3D" id="1.20.1560.10">
    <property type="entry name" value="ABC transporter type 1, transmembrane domain"/>
    <property type="match status" value="1"/>
</dbReference>
<dbReference type="InterPro" id="IPR011527">
    <property type="entry name" value="ABC1_TM_dom"/>
</dbReference>
<evidence type="ECO:0000256" key="5">
    <source>
        <dbReference type="ARBA" id="ARBA00022741"/>
    </source>
</evidence>
<dbReference type="GO" id="GO:0005886">
    <property type="term" value="C:plasma membrane"/>
    <property type="evidence" value="ECO:0007669"/>
    <property type="project" value="UniProtKB-SubCell"/>
</dbReference>
<dbReference type="SMART" id="SM00382">
    <property type="entry name" value="AAA"/>
    <property type="match status" value="1"/>
</dbReference>
<protein>
    <submittedName>
        <fullName evidence="13">Transport ATP-binding protein CydD</fullName>
    </submittedName>
</protein>
<evidence type="ECO:0000259" key="12">
    <source>
        <dbReference type="PROSITE" id="PS50929"/>
    </source>
</evidence>
<evidence type="ECO:0000256" key="2">
    <source>
        <dbReference type="ARBA" id="ARBA00022448"/>
    </source>
</evidence>
<dbReference type="GO" id="GO:0008234">
    <property type="term" value="F:cysteine-type peptidase activity"/>
    <property type="evidence" value="ECO:0007669"/>
    <property type="project" value="UniProtKB-KW"/>
</dbReference>
<dbReference type="GO" id="GO:0042883">
    <property type="term" value="P:cysteine transport"/>
    <property type="evidence" value="ECO:0007669"/>
    <property type="project" value="InterPro"/>
</dbReference>
<dbReference type="FunFam" id="3.40.50.300:FF:000299">
    <property type="entry name" value="ABC transporter ATP-binding protein/permease"/>
    <property type="match status" value="1"/>
</dbReference>
<dbReference type="STRING" id="1236971.JCM9152_978"/>
<evidence type="ECO:0000256" key="4">
    <source>
        <dbReference type="ARBA" id="ARBA00022692"/>
    </source>
</evidence>
<name>W4QC24_9BACI</name>
<dbReference type="InterPro" id="IPR027417">
    <property type="entry name" value="P-loop_NTPase"/>
</dbReference>
<proteinExistence type="predicted"/>
<keyword evidence="6" id="KW-0788">Thiol protease</keyword>
<sequence>MKILQRLATAERKSYSLLYVVAITFGVVVIAQAYLIVTIVNDVFLRNVTFEHVIVLLAVLLVVLLMRALLSYWSNRIGVSMATKIKEDIRKRLLQAYGNESLSMSYQGQSGAKVSVMLDTVDELDSFFRQYVPQRMVSTIAPVMILIVIFSQHVYSGLILLVTAPFIPIFMAIIGGMTQRKSEEKLESMKAFSGRFLDTLQGIESLKVYGKSKKYKEIIRQSSLRFRDTTMEILKVAFTSSLMLEFISMLSIGLVALELGLRLIVFQQIDFFTAFFILLLVPEFFNLLKELGSAFHAGRSSSGAAEKIEEELQKKEQRVEWGQERFNERISSLQLQNVHFQYCSEGFKLNGINTRFPRHGQVALVGKSGAGKTTLLHIMSGLLQPTEGEMYVNDLPLTSYKESEWFNQISYVTQHPYLFAGTIAENMTMGLEVTEEELRDAAEKAGILDVITSFPAEFQTMIGEGGRGLSGGEKQRIAISRAFLKRPAIVLFDEPTSGLDLVTEQVLHDSIEQLAKQALVITVAHRLQTIKRANYILFLENGTLLAEGTHEQLLKQSERYEQMFSEKREVD</sequence>
<evidence type="ECO:0000256" key="6">
    <source>
        <dbReference type="ARBA" id="ARBA00022807"/>
    </source>
</evidence>